<dbReference type="SUPFAM" id="SSF53335">
    <property type="entry name" value="S-adenosyl-L-methionine-dependent methyltransferases"/>
    <property type="match status" value="1"/>
</dbReference>
<keyword evidence="2" id="KW-1185">Reference proteome</keyword>
<dbReference type="CDD" id="cd02440">
    <property type="entry name" value="AdoMet_MTases"/>
    <property type="match status" value="1"/>
</dbReference>
<accession>A0A8J3VIC8</accession>
<dbReference type="NCBIfam" id="NF037959">
    <property type="entry name" value="MFS_SpdSyn"/>
    <property type="match status" value="1"/>
</dbReference>
<comment type="caution">
    <text evidence="1">The sequence shown here is derived from an EMBL/GenBank/DDBJ whole genome shotgun (WGS) entry which is preliminary data.</text>
</comment>
<evidence type="ECO:0008006" key="3">
    <source>
        <dbReference type="Google" id="ProtNLM"/>
    </source>
</evidence>
<dbReference type="Gene3D" id="3.40.50.150">
    <property type="entry name" value="Vaccinia Virus protein VP39"/>
    <property type="match status" value="1"/>
</dbReference>
<dbReference type="Proteomes" id="UP000612899">
    <property type="component" value="Unassembled WGS sequence"/>
</dbReference>
<organism evidence="1 2">
    <name type="scientific">Rhizocola hellebori</name>
    <dbReference type="NCBI Taxonomy" id="1392758"/>
    <lineage>
        <taxon>Bacteria</taxon>
        <taxon>Bacillati</taxon>
        <taxon>Actinomycetota</taxon>
        <taxon>Actinomycetes</taxon>
        <taxon>Micromonosporales</taxon>
        <taxon>Micromonosporaceae</taxon>
        <taxon>Rhizocola</taxon>
    </lineage>
</organism>
<dbReference type="EMBL" id="BONY01000030">
    <property type="protein sequence ID" value="GIH06793.1"/>
    <property type="molecule type" value="Genomic_DNA"/>
</dbReference>
<gene>
    <name evidence="1" type="ORF">Rhe02_48600</name>
</gene>
<evidence type="ECO:0000313" key="2">
    <source>
        <dbReference type="Proteomes" id="UP000612899"/>
    </source>
</evidence>
<evidence type="ECO:0000313" key="1">
    <source>
        <dbReference type="EMBL" id="GIH06793.1"/>
    </source>
</evidence>
<reference evidence="1" key="1">
    <citation type="submission" date="2021-01" db="EMBL/GenBank/DDBJ databases">
        <title>Whole genome shotgun sequence of Rhizocola hellebori NBRC 109834.</title>
        <authorList>
            <person name="Komaki H."/>
            <person name="Tamura T."/>
        </authorList>
    </citation>
    <scope>NUCLEOTIDE SEQUENCE</scope>
    <source>
        <strain evidence="1">NBRC 109834</strain>
    </source>
</reference>
<name>A0A8J3VIC8_9ACTN</name>
<dbReference type="InterPro" id="IPR029063">
    <property type="entry name" value="SAM-dependent_MTases_sf"/>
</dbReference>
<dbReference type="RefSeq" id="WP_203910602.1">
    <property type="nucleotide sequence ID" value="NZ_BONY01000030.1"/>
</dbReference>
<protein>
    <recommendedName>
        <fullName evidence="3">Spermidine synthase</fullName>
    </recommendedName>
</protein>
<sequence length="238" mass="25890">MSGRRRGPRSIVEPTDFGQAELIPETERPGCWTLLIDGLPQSHVDLLHPARLHFDYLRWIGYVIDAAAAQRHPLRVLHLGGGALALPRFTAATRPGSAQLVIERDAALMMLVRRVLPLPARSGIRVRHAEACATVTAMAAGRYDLVIADFPAMPSSLGHEVARLLRPGGCYAANLLARPKPYVPVGFHDVCLIADPNVLRGRRDGNIVLAACLDAPLQTDRLASAIAREPQPVRLQPI</sequence>
<proteinExistence type="predicted"/>
<dbReference type="AlphaFoldDB" id="A0A8J3VIC8"/>